<dbReference type="RefSeq" id="WP_283827059.1">
    <property type="nucleotide sequence ID" value="NZ_JASDDP010000001.1"/>
</dbReference>
<evidence type="ECO:0000313" key="2">
    <source>
        <dbReference type="Proteomes" id="UP001224428"/>
    </source>
</evidence>
<evidence type="ECO:0000313" key="1">
    <source>
        <dbReference type="EMBL" id="MDJ1645485.1"/>
    </source>
</evidence>
<accession>A0AAJ1PTB0</accession>
<comment type="caution">
    <text evidence="1">The sequence shown here is derived from an EMBL/GenBank/DDBJ whole genome shotgun (WGS) entry which is preliminary data.</text>
</comment>
<feature type="non-terminal residue" evidence="1">
    <location>
        <position position="389"/>
    </location>
</feature>
<proteinExistence type="predicted"/>
<gene>
    <name evidence="1" type="ORF">QLQ80_00055</name>
</gene>
<protein>
    <recommendedName>
        <fullName evidence="3">Lipoprotein</fullName>
    </recommendedName>
</protein>
<dbReference type="EMBL" id="JASDDP010000001">
    <property type="protein sequence ID" value="MDJ1645485.1"/>
    <property type="molecule type" value="Genomic_DNA"/>
</dbReference>
<keyword evidence="2" id="KW-1185">Reference proteome</keyword>
<sequence>MNKKNLLSNLFVVAASILPASVISCSDSETLIKRYIEFNVSDITIYDSIEELASDHHLKINNSKYFKENGISLSLGNSWIDYENELVNLEIYYRNKKDKKRKSITFRKKFYEFKEPDNNDWARIFNSLAKISQIEWLGDGKFNIKNKYARVSNEKIASIGEAGPRAEDFSYTLTITDSSKVLNEVNDRQSKIPLKGGILIDRIKDKITLTYKIPNSEDVIDVSLDKKFKKKDDLIPVKEKHIFKGWSTKENATMPDAFLNGAISWKFDKDTILWPVFESYAKLNFDIPVFPGDPKKTAEIILGATGIVSKERIKEFIDESLPKPLDYWTYDIDKIFYTDENNEKYNLTFDEYDNVTFKFKVGHVYKLNIDFKHLPRFIFKDSEGNILGS</sequence>
<reference evidence="1" key="1">
    <citation type="submission" date="2023-05" db="EMBL/GenBank/DDBJ databases">
        <title>Mycoplasma phocimorsus sp. nov., isolated from Scandinavian patients with seal finger or septic arthritis after contact with seals.</title>
        <authorList>
            <person name="Skafte-Holm A."/>
            <person name="Pedersen T.R."/>
            <person name="Froelund M."/>
            <person name="Stegger M."/>
            <person name="Qvortrup K."/>
            <person name="Michaels D.L."/>
            <person name="Brown D.R."/>
            <person name="Jensen J.S."/>
        </authorList>
    </citation>
    <scope>NUCLEOTIDE SEQUENCE</scope>
    <source>
        <strain evidence="1">M5725</strain>
    </source>
</reference>
<organism evidence="1 2">
    <name type="scientific">Mycoplasma phocimorsus</name>
    <dbReference type="NCBI Taxonomy" id="3045839"/>
    <lineage>
        <taxon>Bacteria</taxon>
        <taxon>Bacillati</taxon>
        <taxon>Mycoplasmatota</taxon>
        <taxon>Mollicutes</taxon>
        <taxon>Mycoplasmataceae</taxon>
        <taxon>Mycoplasma</taxon>
    </lineage>
</organism>
<dbReference type="AlphaFoldDB" id="A0AAJ1PTB0"/>
<dbReference type="PROSITE" id="PS51257">
    <property type="entry name" value="PROKAR_LIPOPROTEIN"/>
    <property type="match status" value="1"/>
</dbReference>
<dbReference type="Proteomes" id="UP001224428">
    <property type="component" value="Unassembled WGS sequence"/>
</dbReference>
<name>A0AAJ1PTB0_9MOLU</name>
<evidence type="ECO:0008006" key="3">
    <source>
        <dbReference type="Google" id="ProtNLM"/>
    </source>
</evidence>